<organism evidence="2">
    <name type="scientific">Sesamum radiatum</name>
    <name type="common">Black benniseed</name>
    <dbReference type="NCBI Taxonomy" id="300843"/>
    <lineage>
        <taxon>Eukaryota</taxon>
        <taxon>Viridiplantae</taxon>
        <taxon>Streptophyta</taxon>
        <taxon>Embryophyta</taxon>
        <taxon>Tracheophyta</taxon>
        <taxon>Spermatophyta</taxon>
        <taxon>Magnoliopsida</taxon>
        <taxon>eudicotyledons</taxon>
        <taxon>Gunneridae</taxon>
        <taxon>Pentapetalae</taxon>
        <taxon>asterids</taxon>
        <taxon>lamiids</taxon>
        <taxon>Lamiales</taxon>
        <taxon>Pedaliaceae</taxon>
        <taxon>Sesamum</taxon>
    </lineage>
</organism>
<gene>
    <name evidence="2" type="ORF">Sradi_4402000</name>
</gene>
<dbReference type="EMBL" id="JACGWJ010000019">
    <property type="protein sequence ID" value="KAL0345707.1"/>
    <property type="molecule type" value="Genomic_DNA"/>
</dbReference>
<comment type="caution">
    <text evidence="2">The sequence shown here is derived from an EMBL/GenBank/DDBJ whole genome shotgun (WGS) entry which is preliminary data.</text>
</comment>
<proteinExistence type="predicted"/>
<reference evidence="2" key="1">
    <citation type="submission" date="2020-06" db="EMBL/GenBank/DDBJ databases">
        <authorList>
            <person name="Li T."/>
            <person name="Hu X."/>
            <person name="Zhang T."/>
            <person name="Song X."/>
            <person name="Zhang H."/>
            <person name="Dai N."/>
            <person name="Sheng W."/>
            <person name="Hou X."/>
            <person name="Wei L."/>
        </authorList>
    </citation>
    <scope>NUCLEOTIDE SEQUENCE</scope>
    <source>
        <strain evidence="2">G02</strain>
        <tissue evidence="2">Leaf</tissue>
    </source>
</reference>
<protein>
    <submittedName>
        <fullName evidence="2">Uncharacterized protein</fullName>
    </submittedName>
</protein>
<sequence length="215" mass="23904">METPTKHQTSRRTERRNCHYPGPTLSRDEHFGHSRATGSPCSYTSDDSIRSDCPLSELIQPWVIPRPNVVEGPPTQTPCPSKRCPPLNGLVRLGFLEVFQNIQYQVRGAPGKNRQAFLSLKGRRTSYFVNLRIPTITEYGGPSIHRSTCPIENATLLHRYTDGIQCRVFITTFAQAAAAIVQPTAPDWIGKLPGVPFPFPATVSLVSRKAPKRPS</sequence>
<name>A0AAW2NP77_SESRA</name>
<feature type="compositionally biased region" description="Polar residues" evidence="1">
    <location>
        <begin position="36"/>
        <end position="45"/>
    </location>
</feature>
<reference evidence="2" key="2">
    <citation type="journal article" date="2024" name="Plant">
        <title>Genomic evolution and insights into agronomic trait innovations of Sesamum species.</title>
        <authorList>
            <person name="Miao H."/>
            <person name="Wang L."/>
            <person name="Qu L."/>
            <person name="Liu H."/>
            <person name="Sun Y."/>
            <person name="Le M."/>
            <person name="Wang Q."/>
            <person name="Wei S."/>
            <person name="Zheng Y."/>
            <person name="Lin W."/>
            <person name="Duan Y."/>
            <person name="Cao H."/>
            <person name="Xiong S."/>
            <person name="Wang X."/>
            <person name="Wei L."/>
            <person name="Li C."/>
            <person name="Ma Q."/>
            <person name="Ju M."/>
            <person name="Zhao R."/>
            <person name="Li G."/>
            <person name="Mu C."/>
            <person name="Tian Q."/>
            <person name="Mei H."/>
            <person name="Zhang T."/>
            <person name="Gao T."/>
            <person name="Zhang H."/>
        </authorList>
    </citation>
    <scope>NUCLEOTIDE SEQUENCE</scope>
    <source>
        <strain evidence="2">G02</strain>
    </source>
</reference>
<feature type="region of interest" description="Disordered" evidence="1">
    <location>
        <begin position="1"/>
        <end position="45"/>
    </location>
</feature>
<evidence type="ECO:0000313" key="2">
    <source>
        <dbReference type="EMBL" id="KAL0345707.1"/>
    </source>
</evidence>
<evidence type="ECO:0000256" key="1">
    <source>
        <dbReference type="SAM" id="MobiDB-lite"/>
    </source>
</evidence>
<dbReference type="AlphaFoldDB" id="A0AAW2NP77"/>
<accession>A0AAW2NP77</accession>